<keyword evidence="2" id="KW-0812">Transmembrane</keyword>
<feature type="compositionally biased region" description="Basic and acidic residues" evidence="1">
    <location>
        <begin position="198"/>
        <end position="212"/>
    </location>
</feature>
<accession>A0A5E4QK96</accession>
<reference evidence="3 4" key="1">
    <citation type="submission" date="2017-07" db="EMBL/GenBank/DDBJ databases">
        <authorList>
            <person name="Talla V."/>
            <person name="Backstrom N."/>
        </authorList>
    </citation>
    <scope>NUCLEOTIDE SEQUENCE [LARGE SCALE GENOMIC DNA]</scope>
</reference>
<keyword evidence="4" id="KW-1185">Reference proteome</keyword>
<sequence>MCYICNCFSWTLDLVQRVLTFILSCWLVLAVCVGAIIATVAGIAYGYNYCLAEYLTLYKNDLNIYMRRGQVPEAPKIRRMGFENLDLLTSDDNSNNPGNQEIEDDGTPLSDTWARRQDTRLYAERLTKFAEHKENDNDQDSIQYKTLNHEFKTKSSLHIKSISRDPMISTSVWERGVSEIVMRHYQPMHDIDRANNVDNDEKQKTNRYKNTENSDETTQTITPDIKIMLEDSTKGNTKRIRIWAPTLLPAIPEYISEEPDEDRVFYRT</sequence>
<dbReference type="Proteomes" id="UP000324832">
    <property type="component" value="Unassembled WGS sequence"/>
</dbReference>
<keyword evidence="2" id="KW-0472">Membrane</keyword>
<evidence type="ECO:0000256" key="2">
    <source>
        <dbReference type="SAM" id="Phobius"/>
    </source>
</evidence>
<dbReference type="EMBL" id="FZQP02003222">
    <property type="protein sequence ID" value="VVC97539.1"/>
    <property type="molecule type" value="Genomic_DNA"/>
</dbReference>
<evidence type="ECO:0000313" key="3">
    <source>
        <dbReference type="EMBL" id="VVC97539.1"/>
    </source>
</evidence>
<organism evidence="3 4">
    <name type="scientific">Leptidea sinapis</name>
    <dbReference type="NCBI Taxonomy" id="189913"/>
    <lineage>
        <taxon>Eukaryota</taxon>
        <taxon>Metazoa</taxon>
        <taxon>Ecdysozoa</taxon>
        <taxon>Arthropoda</taxon>
        <taxon>Hexapoda</taxon>
        <taxon>Insecta</taxon>
        <taxon>Pterygota</taxon>
        <taxon>Neoptera</taxon>
        <taxon>Endopterygota</taxon>
        <taxon>Lepidoptera</taxon>
        <taxon>Glossata</taxon>
        <taxon>Ditrysia</taxon>
        <taxon>Papilionoidea</taxon>
        <taxon>Pieridae</taxon>
        <taxon>Dismorphiinae</taxon>
        <taxon>Leptidea</taxon>
    </lineage>
</organism>
<evidence type="ECO:0000313" key="4">
    <source>
        <dbReference type="Proteomes" id="UP000324832"/>
    </source>
</evidence>
<evidence type="ECO:0000256" key="1">
    <source>
        <dbReference type="SAM" id="MobiDB-lite"/>
    </source>
</evidence>
<dbReference type="OrthoDB" id="7482167at2759"/>
<proteinExistence type="predicted"/>
<name>A0A5E4QK96_9NEOP</name>
<keyword evidence="2" id="KW-1133">Transmembrane helix</keyword>
<feature type="transmembrane region" description="Helical" evidence="2">
    <location>
        <begin position="18"/>
        <end position="47"/>
    </location>
</feature>
<feature type="region of interest" description="Disordered" evidence="1">
    <location>
        <begin position="89"/>
        <end position="110"/>
    </location>
</feature>
<gene>
    <name evidence="3" type="ORF">LSINAPIS_LOCUS8790</name>
</gene>
<dbReference type="AlphaFoldDB" id="A0A5E4QK96"/>
<protein>
    <submittedName>
        <fullName evidence="3">Uncharacterized protein</fullName>
    </submittedName>
</protein>
<feature type="compositionally biased region" description="Polar residues" evidence="1">
    <location>
        <begin position="90"/>
        <end position="99"/>
    </location>
</feature>
<feature type="region of interest" description="Disordered" evidence="1">
    <location>
        <begin position="198"/>
        <end position="217"/>
    </location>
</feature>